<keyword evidence="1" id="KW-0175">Coiled coil</keyword>
<reference evidence="3" key="1">
    <citation type="submission" date="2021-01" db="EMBL/GenBank/DDBJ databases">
        <authorList>
            <person name="Corre E."/>
            <person name="Pelletier E."/>
            <person name="Niang G."/>
            <person name="Scheremetjew M."/>
            <person name="Finn R."/>
            <person name="Kale V."/>
            <person name="Holt S."/>
            <person name="Cochrane G."/>
            <person name="Meng A."/>
            <person name="Brown T."/>
            <person name="Cohen L."/>
        </authorList>
    </citation>
    <scope>NUCLEOTIDE SEQUENCE</scope>
    <source>
        <strain evidence="3">UTEX LB 985</strain>
    </source>
</reference>
<evidence type="ECO:0000256" key="1">
    <source>
        <dbReference type="SAM" id="Coils"/>
    </source>
</evidence>
<accession>A0A7S2JDL5</accession>
<dbReference type="EMBL" id="HBGU01077756">
    <property type="protein sequence ID" value="CAD9543584.1"/>
    <property type="molecule type" value="Transcribed_RNA"/>
</dbReference>
<feature type="region of interest" description="Disordered" evidence="2">
    <location>
        <begin position="1"/>
        <end position="61"/>
    </location>
</feature>
<feature type="region of interest" description="Disordered" evidence="2">
    <location>
        <begin position="188"/>
        <end position="230"/>
    </location>
</feature>
<protein>
    <submittedName>
        <fullName evidence="3">Uncharacterized protein</fullName>
    </submittedName>
</protein>
<gene>
    <name evidence="3" type="ORF">CBRE1094_LOCUS42408</name>
</gene>
<proteinExistence type="predicted"/>
<evidence type="ECO:0000313" key="3">
    <source>
        <dbReference type="EMBL" id="CAD9543584.1"/>
    </source>
</evidence>
<organism evidence="3">
    <name type="scientific">Haptolina brevifila</name>
    <dbReference type="NCBI Taxonomy" id="156173"/>
    <lineage>
        <taxon>Eukaryota</taxon>
        <taxon>Haptista</taxon>
        <taxon>Haptophyta</taxon>
        <taxon>Prymnesiophyceae</taxon>
        <taxon>Prymnesiales</taxon>
        <taxon>Prymnesiaceae</taxon>
        <taxon>Haptolina</taxon>
    </lineage>
</organism>
<feature type="compositionally biased region" description="Acidic residues" evidence="2">
    <location>
        <begin position="208"/>
        <end position="218"/>
    </location>
</feature>
<feature type="coiled-coil region" evidence="1">
    <location>
        <begin position="78"/>
        <end position="186"/>
    </location>
</feature>
<name>A0A7S2JDL5_9EUKA</name>
<evidence type="ECO:0000256" key="2">
    <source>
        <dbReference type="SAM" id="MobiDB-lite"/>
    </source>
</evidence>
<dbReference type="AlphaFoldDB" id="A0A7S2JDL5"/>
<sequence length="230" mass="24518">MSSTPRAKPTAKPDAPSPRASKPAADGAKKPKKPKGSKATTAPMEAPGTVKPLEMTEDAAKTELDTLQQKYGALVVAFNDQQLELSAAQKELERAESRIAQLSSAATSGGGGGDAQIVEKLTAELRQSEAANMALQKKVNKLQVEHVSEEEVDQLFYALEVKEQQLEQVTVEKENLEAEVLTARQLSARGGLGNTPQIVEIHHHNDLSDDEEGPDDTQEAPTAPPTAPAP</sequence>